<comment type="similarity">
    <text evidence="1">Belongs to the glycosyl hydrolase 63 family.</text>
</comment>
<dbReference type="SUPFAM" id="SSF48208">
    <property type="entry name" value="Six-hairpin glycosidases"/>
    <property type="match status" value="1"/>
</dbReference>
<dbReference type="PANTHER" id="PTHR10412:SF11">
    <property type="entry name" value="MANNOSYL-OLIGOSACCHARIDE GLUCOSIDASE"/>
    <property type="match status" value="1"/>
</dbReference>
<dbReference type="EMBL" id="VJXR01000003">
    <property type="protein sequence ID" value="TRW47342.1"/>
    <property type="molecule type" value="Genomic_DNA"/>
</dbReference>
<proteinExistence type="inferred from homology"/>
<dbReference type="Gene3D" id="1.50.10.10">
    <property type="match status" value="1"/>
</dbReference>
<dbReference type="Pfam" id="PF22422">
    <property type="entry name" value="MGH1-like_GH"/>
    <property type="match status" value="1"/>
</dbReference>
<comment type="caution">
    <text evidence="5">The sequence shown here is derived from an EMBL/GenBank/DDBJ whole genome shotgun (WGS) entry which is preliminary data.</text>
</comment>
<keyword evidence="2" id="KW-0378">Hydrolase</keyword>
<protein>
    <recommendedName>
        <fullName evidence="4">Mannosylglycerate hydrolase MGH1-like glycoside hydrolase domain-containing protein</fullName>
    </recommendedName>
</protein>
<evidence type="ECO:0000256" key="1">
    <source>
        <dbReference type="ARBA" id="ARBA00010833"/>
    </source>
</evidence>
<evidence type="ECO:0000313" key="5">
    <source>
        <dbReference type="EMBL" id="TRW47342.1"/>
    </source>
</evidence>
<organism evidence="5 6">
    <name type="scientific">Georgenia yuyongxinii</name>
    <dbReference type="NCBI Taxonomy" id="2589797"/>
    <lineage>
        <taxon>Bacteria</taxon>
        <taxon>Bacillati</taxon>
        <taxon>Actinomycetota</taxon>
        <taxon>Actinomycetes</taxon>
        <taxon>Micrococcales</taxon>
        <taxon>Bogoriellaceae</taxon>
        <taxon>Georgenia</taxon>
    </lineage>
</organism>
<dbReference type="GO" id="GO:0009311">
    <property type="term" value="P:oligosaccharide metabolic process"/>
    <property type="evidence" value="ECO:0007669"/>
    <property type="project" value="InterPro"/>
</dbReference>
<dbReference type="GO" id="GO:0004573">
    <property type="term" value="F:Glc3Man9GlcNAc2 oligosaccharide glucosidase activity"/>
    <property type="evidence" value="ECO:0007669"/>
    <property type="project" value="InterPro"/>
</dbReference>
<dbReference type="Proteomes" id="UP000318693">
    <property type="component" value="Unassembled WGS sequence"/>
</dbReference>
<feature type="domain" description="Mannosylglycerate hydrolase MGH1-like glycoside hydrolase" evidence="4">
    <location>
        <begin position="36"/>
        <end position="420"/>
    </location>
</feature>
<sequence length="434" mass="47896">MDDDERPGAEEVRSAAAALLEENWTGDHTVPATGLYPHQWSWDSGFIAVGLRHVAPERAQRELESLMAAQWADGRLPQIVFDLDRDDDYAPGDSFWRSRTIAGAPERPTAGLIQPPNHAWAALLVHRADPVLSRARRFLEEAYPRLVAWHGYLAARRDHRGAGLAAVVHPWESGTDNSPLWDEALAAVPDTPTWQVTRPDLGHAAAAERPGRKEYARYFWLAERYRDHGCDDTDEDHPFVMEDPCFNALWAVSELALAEIATELGRDDAPHRARAARIAAALEGLYLPELGIYGARDVVRDALVRKTTVNGLVPLVLPGLPHAAELVDTLRGPGFLCGGALLVPSYDLRAPDADTALYWRGPAWFNMNWVLVAGLREHLEGPLADSLARQVITLAVRHGFPEYVDPITGEPHGTRDFSWTAALALDLAMTESAL</sequence>
<evidence type="ECO:0000313" key="6">
    <source>
        <dbReference type="Proteomes" id="UP000318693"/>
    </source>
</evidence>
<evidence type="ECO:0000259" key="4">
    <source>
        <dbReference type="Pfam" id="PF22422"/>
    </source>
</evidence>
<dbReference type="InterPro" id="IPR012341">
    <property type="entry name" value="6hp_glycosidase-like_sf"/>
</dbReference>
<gene>
    <name evidence="5" type="ORF">FJ693_02105</name>
</gene>
<accession>A0A552WX12</accession>
<dbReference type="InterPro" id="IPR054491">
    <property type="entry name" value="MGH1-like_GH"/>
</dbReference>
<keyword evidence="3" id="KW-0326">Glycosidase</keyword>
<dbReference type="GO" id="GO:0006487">
    <property type="term" value="P:protein N-linked glycosylation"/>
    <property type="evidence" value="ECO:0007669"/>
    <property type="project" value="TreeGrafter"/>
</dbReference>
<dbReference type="PANTHER" id="PTHR10412">
    <property type="entry name" value="MANNOSYL-OLIGOSACCHARIDE GLUCOSIDASE"/>
    <property type="match status" value="1"/>
</dbReference>
<dbReference type="InterPro" id="IPR008928">
    <property type="entry name" value="6-hairpin_glycosidase_sf"/>
</dbReference>
<reference evidence="5 6" key="1">
    <citation type="submission" date="2019-07" db="EMBL/GenBank/DDBJ databases">
        <title>Georgenia wutianyii sp. nov. and Georgenia *** sp. nov. isolated from plateau pika (Ochotona curzoniae) in the Qinghai-Tibet plateau of China.</title>
        <authorList>
            <person name="Tian Z."/>
        </authorList>
    </citation>
    <scope>NUCLEOTIDE SEQUENCE [LARGE SCALE GENOMIC DNA]</scope>
    <source>
        <strain evidence="5 6">Z446</strain>
    </source>
</reference>
<keyword evidence="6" id="KW-1185">Reference proteome</keyword>
<evidence type="ECO:0000256" key="2">
    <source>
        <dbReference type="ARBA" id="ARBA00022801"/>
    </source>
</evidence>
<evidence type="ECO:0000256" key="3">
    <source>
        <dbReference type="ARBA" id="ARBA00023295"/>
    </source>
</evidence>
<dbReference type="AlphaFoldDB" id="A0A552WX12"/>
<dbReference type="InterPro" id="IPR004888">
    <property type="entry name" value="Glycoside_hydrolase_63"/>
</dbReference>
<name>A0A552WX12_9MICO</name>